<evidence type="ECO:0000256" key="2">
    <source>
        <dbReference type="ARBA" id="ARBA00022540"/>
    </source>
</evidence>
<dbReference type="PANTHER" id="PTHR10938:SF0">
    <property type="entry name" value="TRANSLATION INITIATION FACTOR IF-3, MITOCHONDRIAL"/>
    <property type="match status" value="1"/>
</dbReference>
<gene>
    <name evidence="4" type="ORF">SCUCBS95973_005451</name>
</gene>
<evidence type="ECO:0008006" key="6">
    <source>
        <dbReference type="Google" id="ProtNLM"/>
    </source>
</evidence>
<evidence type="ECO:0000256" key="3">
    <source>
        <dbReference type="ARBA" id="ARBA00022917"/>
    </source>
</evidence>
<proteinExistence type="inferred from homology"/>
<keyword evidence="3" id="KW-0648">Protein biosynthesis</keyword>
<dbReference type="InterPro" id="IPR001288">
    <property type="entry name" value="Translation_initiation_fac_3"/>
</dbReference>
<accession>A0ABP0BX53</accession>
<keyword evidence="2" id="KW-0396">Initiation factor</keyword>
<dbReference type="Proteomes" id="UP001642405">
    <property type="component" value="Unassembled WGS sequence"/>
</dbReference>
<evidence type="ECO:0000313" key="4">
    <source>
        <dbReference type="EMBL" id="CAK7224245.1"/>
    </source>
</evidence>
<comment type="similarity">
    <text evidence="1">Belongs to the IF-3 family.</text>
</comment>
<organism evidence="4 5">
    <name type="scientific">Sporothrix curviconia</name>
    <dbReference type="NCBI Taxonomy" id="1260050"/>
    <lineage>
        <taxon>Eukaryota</taxon>
        <taxon>Fungi</taxon>
        <taxon>Dikarya</taxon>
        <taxon>Ascomycota</taxon>
        <taxon>Pezizomycotina</taxon>
        <taxon>Sordariomycetes</taxon>
        <taxon>Sordariomycetidae</taxon>
        <taxon>Ophiostomatales</taxon>
        <taxon>Ophiostomataceae</taxon>
        <taxon>Sporothrix</taxon>
    </lineage>
</organism>
<dbReference type="SUPFAM" id="SSF55200">
    <property type="entry name" value="Translation initiation factor IF3, C-terminal domain"/>
    <property type="match status" value="1"/>
</dbReference>
<name>A0ABP0BX53_9PEZI</name>
<dbReference type="InterPro" id="IPR036788">
    <property type="entry name" value="T_IF-3_C_sf"/>
</dbReference>
<dbReference type="EMBL" id="CAWUHB010000030">
    <property type="protein sequence ID" value="CAK7224245.1"/>
    <property type="molecule type" value="Genomic_DNA"/>
</dbReference>
<dbReference type="Gene3D" id="3.30.110.10">
    <property type="entry name" value="Translation initiation factor 3 (IF-3), C-terminal domain"/>
    <property type="match status" value="1"/>
</dbReference>
<reference evidence="4 5" key="1">
    <citation type="submission" date="2024-01" db="EMBL/GenBank/DDBJ databases">
        <authorList>
            <person name="Allen C."/>
            <person name="Tagirdzhanova G."/>
        </authorList>
    </citation>
    <scope>NUCLEOTIDE SEQUENCE [LARGE SCALE GENOMIC DNA]</scope>
</reference>
<sequence length="203" mass="22458">MANAIPGLAERVKGKVRMPRDRDIASNYVILQNADGSLSAPVQTSTVLRGLHRITESLVMLSYANTDGPRSDPQSRFPICVVVNRIEERKQEADLRAAARKKGVAKKELELAWGIDTHDLGHRLKKLKGFLEKGLLVEMTLMRKKGKRVATLPEAKELLKRIRETIAAVPGAKETKPMEGELLHSVRLAIQGPSAKKKKELGT</sequence>
<keyword evidence="5" id="KW-1185">Reference proteome</keyword>
<protein>
    <recommendedName>
        <fullName evidence="6">Translation initiation factor IF-3</fullName>
    </recommendedName>
</protein>
<evidence type="ECO:0000313" key="5">
    <source>
        <dbReference type="Proteomes" id="UP001642405"/>
    </source>
</evidence>
<evidence type="ECO:0000256" key="1">
    <source>
        <dbReference type="ARBA" id="ARBA00005439"/>
    </source>
</evidence>
<dbReference type="PANTHER" id="PTHR10938">
    <property type="entry name" value="TRANSLATION INITIATION FACTOR IF-3"/>
    <property type="match status" value="1"/>
</dbReference>
<comment type="caution">
    <text evidence="4">The sequence shown here is derived from an EMBL/GenBank/DDBJ whole genome shotgun (WGS) entry which is preliminary data.</text>
</comment>